<evidence type="ECO:0000313" key="1">
    <source>
        <dbReference type="EMBL" id="TFK60089.1"/>
    </source>
</evidence>
<name>A0ACD3A3X4_9AGAR</name>
<protein>
    <submittedName>
        <fullName evidence="1">Uncharacterized protein</fullName>
    </submittedName>
</protein>
<sequence>MPKNLQEFLGLDTEQKEGQWEELRSYMGAKMYKLIDVSPNALPPMHQESLDTLVNLIVDEKPGYFSGDDGKVALRKYLIHRIMSEQADGRRKLAKNGNRPQVRFATGQAPSPPTAERHNVPSHVGQPTGTRTNTISRMQHPYTSTWSRERRAQAVQDNMATRTNDESSRSRMHDSSGGSSLPSQSRGVGNPIVRPHQSVQTSGGGLTSNSSTSRPPPPPAPSPHPIQRPVGSSQAGAPDDPELRDFLTSRTQYAVPHLLPDLVAYGCHDMMSLKHIAMWPRSMITSTMKDIQRRSTSTANSHLDWDVLIYAVWCLGGRREE</sequence>
<gene>
    <name evidence="1" type="ORF">BDN72DRAFT_905274</name>
</gene>
<proteinExistence type="predicted"/>
<accession>A0ACD3A3X4</accession>
<organism evidence="1 2">
    <name type="scientific">Pluteus cervinus</name>
    <dbReference type="NCBI Taxonomy" id="181527"/>
    <lineage>
        <taxon>Eukaryota</taxon>
        <taxon>Fungi</taxon>
        <taxon>Dikarya</taxon>
        <taxon>Basidiomycota</taxon>
        <taxon>Agaricomycotina</taxon>
        <taxon>Agaricomycetes</taxon>
        <taxon>Agaricomycetidae</taxon>
        <taxon>Agaricales</taxon>
        <taxon>Pluteineae</taxon>
        <taxon>Pluteaceae</taxon>
        <taxon>Pluteus</taxon>
    </lineage>
</organism>
<dbReference type="EMBL" id="ML208833">
    <property type="protein sequence ID" value="TFK60089.1"/>
    <property type="molecule type" value="Genomic_DNA"/>
</dbReference>
<reference evidence="1 2" key="1">
    <citation type="journal article" date="2019" name="Nat. Ecol. Evol.">
        <title>Megaphylogeny resolves global patterns of mushroom evolution.</title>
        <authorList>
            <person name="Varga T."/>
            <person name="Krizsan K."/>
            <person name="Foldi C."/>
            <person name="Dima B."/>
            <person name="Sanchez-Garcia M."/>
            <person name="Sanchez-Ramirez S."/>
            <person name="Szollosi G.J."/>
            <person name="Szarkandi J.G."/>
            <person name="Papp V."/>
            <person name="Albert L."/>
            <person name="Andreopoulos W."/>
            <person name="Angelini C."/>
            <person name="Antonin V."/>
            <person name="Barry K.W."/>
            <person name="Bougher N.L."/>
            <person name="Buchanan P."/>
            <person name="Buyck B."/>
            <person name="Bense V."/>
            <person name="Catcheside P."/>
            <person name="Chovatia M."/>
            <person name="Cooper J."/>
            <person name="Damon W."/>
            <person name="Desjardin D."/>
            <person name="Finy P."/>
            <person name="Geml J."/>
            <person name="Haridas S."/>
            <person name="Hughes K."/>
            <person name="Justo A."/>
            <person name="Karasinski D."/>
            <person name="Kautmanova I."/>
            <person name="Kiss B."/>
            <person name="Kocsube S."/>
            <person name="Kotiranta H."/>
            <person name="LaButti K.M."/>
            <person name="Lechner B.E."/>
            <person name="Liimatainen K."/>
            <person name="Lipzen A."/>
            <person name="Lukacs Z."/>
            <person name="Mihaltcheva S."/>
            <person name="Morgado L.N."/>
            <person name="Niskanen T."/>
            <person name="Noordeloos M.E."/>
            <person name="Ohm R.A."/>
            <person name="Ortiz-Santana B."/>
            <person name="Ovrebo C."/>
            <person name="Racz N."/>
            <person name="Riley R."/>
            <person name="Savchenko A."/>
            <person name="Shiryaev A."/>
            <person name="Soop K."/>
            <person name="Spirin V."/>
            <person name="Szebenyi C."/>
            <person name="Tomsovsky M."/>
            <person name="Tulloss R.E."/>
            <person name="Uehling J."/>
            <person name="Grigoriev I.V."/>
            <person name="Vagvolgyi C."/>
            <person name="Papp T."/>
            <person name="Martin F.M."/>
            <person name="Miettinen O."/>
            <person name="Hibbett D.S."/>
            <person name="Nagy L.G."/>
        </authorList>
    </citation>
    <scope>NUCLEOTIDE SEQUENCE [LARGE SCALE GENOMIC DNA]</scope>
    <source>
        <strain evidence="1 2">NL-1719</strain>
    </source>
</reference>
<keyword evidence="2" id="KW-1185">Reference proteome</keyword>
<evidence type="ECO:0000313" key="2">
    <source>
        <dbReference type="Proteomes" id="UP000308600"/>
    </source>
</evidence>
<dbReference type="Proteomes" id="UP000308600">
    <property type="component" value="Unassembled WGS sequence"/>
</dbReference>